<dbReference type="AlphaFoldDB" id="A0A7C5XQZ8"/>
<dbReference type="PROSITE" id="PS51134">
    <property type="entry name" value="ZF_TFIIB"/>
    <property type="match status" value="1"/>
</dbReference>
<gene>
    <name evidence="3" type="ORF">ENM84_07570</name>
</gene>
<keyword evidence="1" id="KW-0479">Metal-binding</keyword>
<keyword evidence="1" id="KW-0863">Zinc-finger</keyword>
<accession>A0A7C5XQZ8</accession>
<feature type="domain" description="TFIIB-type" evidence="2">
    <location>
        <begin position="1"/>
        <end position="30"/>
    </location>
</feature>
<protein>
    <recommendedName>
        <fullName evidence="2">TFIIB-type domain-containing protein</fullName>
    </recommendedName>
</protein>
<dbReference type="SUPFAM" id="SSF57783">
    <property type="entry name" value="Zinc beta-ribbon"/>
    <property type="match status" value="1"/>
</dbReference>
<reference evidence="3" key="1">
    <citation type="journal article" date="2020" name="mSystems">
        <title>Genome- and Community-Level Interaction Insights into Carbon Utilization and Element Cycling Functions of Hydrothermarchaeota in Hydrothermal Sediment.</title>
        <authorList>
            <person name="Zhou Z."/>
            <person name="Liu Y."/>
            <person name="Xu W."/>
            <person name="Pan J."/>
            <person name="Luo Z.H."/>
            <person name="Li M."/>
        </authorList>
    </citation>
    <scope>NUCLEOTIDE SEQUENCE [LARGE SCALE GENOMIC DNA]</scope>
    <source>
        <strain evidence="3">SpSt-1121</strain>
    </source>
</reference>
<sequence>MACIYCGSQNLIYDYIHGYIVCSDCGTINDNIFIEYFIAIEDDDIFEFKGFPTVREGFEKKIIRGKLRQLAKINNELKIYESFAKRTRKDIYVDWNALQKKLEGSKSSRIYKHIAEESIETMINSDQIIKLIIENIIETDPVLSSRTLRGKVALAIILKHLILENDVDMNRIAKEASLSKIHIKRLLTLIKTRMKFIEKRIIELKTCILKPIPTIQ</sequence>
<dbReference type="EMBL" id="DRZI01000328">
    <property type="protein sequence ID" value="HHP82505.1"/>
    <property type="molecule type" value="Genomic_DNA"/>
</dbReference>
<proteinExistence type="predicted"/>
<keyword evidence="1" id="KW-0862">Zinc</keyword>
<dbReference type="GO" id="GO:0008270">
    <property type="term" value="F:zinc ion binding"/>
    <property type="evidence" value="ECO:0007669"/>
    <property type="project" value="UniProtKB-KW"/>
</dbReference>
<dbReference type="Pfam" id="PF08271">
    <property type="entry name" value="Zn_Ribbon_TF"/>
    <property type="match status" value="1"/>
</dbReference>
<evidence type="ECO:0000313" key="3">
    <source>
        <dbReference type="EMBL" id="HHP82505.1"/>
    </source>
</evidence>
<dbReference type="InterPro" id="IPR013137">
    <property type="entry name" value="Znf_TFIIB"/>
</dbReference>
<evidence type="ECO:0000256" key="1">
    <source>
        <dbReference type="PROSITE-ProRule" id="PRU00469"/>
    </source>
</evidence>
<evidence type="ECO:0000259" key="2">
    <source>
        <dbReference type="PROSITE" id="PS51134"/>
    </source>
</evidence>
<dbReference type="Gene3D" id="2.20.25.10">
    <property type="match status" value="1"/>
</dbReference>
<name>A0A7C5XQZ8_9CREN</name>
<organism evidence="3">
    <name type="scientific">Ignisphaera aggregans</name>
    <dbReference type="NCBI Taxonomy" id="334771"/>
    <lineage>
        <taxon>Archaea</taxon>
        <taxon>Thermoproteota</taxon>
        <taxon>Thermoprotei</taxon>
        <taxon>Desulfurococcales</taxon>
        <taxon>Desulfurococcaceae</taxon>
        <taxon>Ignisphaera</taxon>
    </lineage>
</organism>
<comment type="caution">
    <text evidence="3">The sequence shown here is derived from an EMBL/GenBank/DDBJ whole genome shotgun (WGS) entry which is preliminary data.</text>
</comment>